<name>M8CBH5_AEGTA</name>
<accession>M8CBH5</accession>
<reference evidence="2" key="1">
    <citation type="submission" date="2015-06" db="UniProtKB">
        <authorList>
            <consortium name="EnsemblPlants"/>
        </authorList>
    </citation>
    <scope>IDENTIFICATION</scope>
</reference>
<dbReference type="AlphaFoldDB" id="M8CBH5"/>
<protein>
    <recommendedName>
        <fullName evidence="3">Protein FAR1-RELATED SEQUENCE</fullName>
    </recommendedName>
</protein>
<evidence type="ECO:0008006" key="3">
    <source>
        <dbReference type="Google" id="ProtNLM"/>
    </source>
</evidence>
<evidence type="ECO:0000256" key="1">
    <source>
        <dbReference type="SAM" id="MobiDB-lite"/>
    </source>
</evidence>
<feature type="region of interest" description="Disordered" evidence="1">
    <location>
        <begin position="1"/>
        <end position="41"/>
    </location>
</feature>
<dbReference type="EnsemblPlants" id="EMT31699">
    <property type="protein sequence ID" value="EMT31699"/>
    <property type="gene ID" value="F775_31486"/>
</dbReference>
<evidence type="ECO:0000313" key="2">
    <source>
        <dbReference type="EnsemblPlants" id="EMT31699"/>
    </source>
</evidence>
<organism evidence="2">
    <name type="scientific">Aegilops tauschii</name>
    <name type="common">Tausch's goatgrass</name>
    <name type="synonym">Aegilops squarrosa</name>
    <dbReference type="NCBI Taxonomy" id="37682"/>
    <lineage>
        <taxon>Eukaryota</taxon>
        <taxon>Viridiplantae</taxon>
        <taxon>Streptophyta</taxon>
        <taxon>Embryophyta</taxon>
        <taxon>Tracheophyta</taxon>
        <taxon>Spermatophyta</taxon>
        <taxon>Magnoliopsida</taxon>
        <taxon>Liliopsida</taxon>
        <taxon>Poales</taxon>
        <taxon>Poaceae</taxon>
        <taxon>BOP clade</taxon>
        <taxon>Pooideae</taxon>
        <taxon>Triticodae</taxon>
        <taxon>Triticeae</taxon>
        <taxon>Triticinae</taxon>
        <taxon>Aegilops</taxon>
    </lineage>
</organism>
<feature type="compositionally biased region" description="Basic and acidic residues" evidence="1">
    <location>
        <begin position="1"/>
        <end position="11"/>
    </location>
</feature>
<dbReference type="ExpressionAtlas" id="M8CBH5">
    <property type="expression patterns" value="baseline"/>
</dbReference>
<sequence length="182" mass="20733">MQAEKGRRESRSTPLDRSNLELRKRRVRVGAAPPEKTPCPNRTTALEKTICGFADNAGDNVIVATFGASFDSLGEAYYFYTCIHGRKDLTLDTSRDYCHRQIKRKEMGRSMTSREKVTYYGLRKKTTFCTIFRRQGHEGTMCPDCGDVPKQARRRARCKNCGVKVHCRNNCNNAAELRLKVS</sequence>
<proteinExistence type="predicted"/>